<organism evidence="3 4">
    <name type="scientific">Paenibacillus pini JCM 16418</name>
    <dbReference type="NCBI Taxonomy" id="1236976"/>
    <lineage>
        <taxon>Bacteria</taxon>
        <taxon>Bacillati</taxon>
        <taxon>Bacillota</taxon>
        <taxon>Bacilli</taxon>
        <taxon>Bacillales</taxon>
        <taxon>Paenibacillaceae</taxon>
        <taxon>Paenibacillus</taxon>
    </lineage>
</organism>
<evidence type="ECO:0000313" key="3">
    <source>
        <dbReference type="EMBL" id="GAF06649.1"/>
    </source>
</evidence>
<feature type="transmembrane region" description="Helical" evidence="1">
    <location>
        <begin position="73"/>
        <end position="97"/>
    </location>
</feature>
<dbReference type="PANTHER" id="PTHR14969:SF13">
    <property type="entry name" value="AT30094P"/>
    <property type="match status" value="1"/>
</dbReference>
<protein>
    <submittedName>
        <fullName evidence="3">Type 2 phosphatidic acid phosphatase family protein</fullName>
    </submittedName>
</protein>
<dbReference type="CDD" id="cd03392">
    <property type="entry name" value="PAP2_like_2"/>
    <property type="match status" value="1"/>
</dbReference>
<keyword evidence="1" id="KW-0472">Membrane</keyword>
<dbReference type="STRING" id="1236976.JCM16418_621"/>
<dbReference type="SUPFAM" id="SSF48317">
    <property type="entry name" value="Acid phosphatase/Vanadium-dependent haloperoxidase"/>
    <property type="match status" value="1"/>
</dbReference>
<evidence type="ECO:0000259" key="2">
    <source>
        <dbReference type="SMART" id="SM00014"/>
    </source>
</evidence>
<feature type="transmembrane region" description="Helical" evidence="1">
    <location>
        <begin position="104"/>
        <end position="125"/>
    </location>
</feature>
<reference evidence="3 4" key="1">
    <citation type="journal article" date="2014" name="Genome Announc.">
        <title>Draft Genome Sequence of Paenibacillus pini JCM 16418T, Isolated from the Rhizosphere of Pine Tree.</title>
        <authorList>
            <person name="Yuki M."/>
            <person name="Oshima K."/>
            <person name="Suda W."/>
            <person name="Oshida Y."/>
            <person name="Kitamura K."/>
            <person name="Iida Y."/>
            <person name="Hattori M."/>
            <person name="Ohkuma M."/>
        </authorList>
    </citation>
    <scope>NUCLEOTIDE SEQUENCE [LARGE SCALE GENOMIC DNA]</scope>
    <source>
        <strain evidence="3 4">JCM 16418</strain>
    </source>
</reference>
<dbReference type="InterPro" id="IPR000326">
    <property type="entry name" value="PAP2/HPO"/>
</dbReference>
<dbReference type="SMART" id="SM00014">
    <property type="entry name" value="acidPPc"/>
    <property type="match status" value="1"/>
</dbReference>
<feature type="transmembrane region" description="Helical" evidence="1">
    <location>
        <begin position="145"/>
        <end position="163"/>
    </location>
</feature>
<dbReference type="Proteomes" id="UP000019364">
    <property type="component" value="Unassembled WGS sequence"/>
</dbReference>
<feature type="domain" description="Phosphatidic acid phosphatase type 2/haloperoxidase" evidence="2">
    <location>
        <begin position="104"/>
        <end position="216"/>
    </location>
</feature>
<accession>W7YWE8</accession>
<dbReference type="AlphaFoldDB" id="W7YWE8"/>
<dbReference type="InterPro" id="IPR036938">
    <property type="entry name" value="PAP2/HPO_sf"/>
</dbReference>
<proteinExistence type="predicted"/>
<keyword evidence="1" id="KW-1133">Transmembrane helix</keyword>
<feature type="transmembrane region" description="Helical" evidence="1">
    <location>
        <begin position="25"/>
        <end position="45"/>
    </location>
</feature>
<name>W7YWE8_9BACL</name>
<feature type="transmembrane region" description="Helical" evidence="1">
    <location>
        <begin position="175"/>
        <end position="195"/>
    </location>
</feature>
<sequence length="228" mass="25864">MIQTVFWVAWGIKTQMNLKWRLTKAFGISLIFIVLFGIVALGIGLNKIAWFDQFFIHVVQGMENEKLTSVMKWFTSVGSSGVVIPLTIIVMVLLFVLLKHRRELILLIWVLAGSEILNVILKMIFHRTRPDTHRLIDISGFSFPSGHSMGAFSLYGVLAYLLWRHIPSAVMRVVWVIFCALMILMIGVSRIYLGVHYPSDVLGGYLISAFWLTLSIGYFAKGKQKGRS</sequence>
<dbReference type="eggNOG" id="COG0671">
    <property type="taxonomic scope" value="Bacteria"/>
</dbReference>
<dbReference type="EMBL" id="BAVZ01000001">
    <property type="protein sequence ID" value="GAF06649.1"/>
    <property type="molecule type" value="Genomic_DNA"/>
</dbReference>
<dbReference type="PANTHER" id="PTHR14969">
    <property type="entry name" value="SPHINGOSINE-1-PHOSPHATE PHOSPHOHYDROLASE"/>
    <property type="match status" value="1"/>
</dbReference>
<feature type="transmembrane region" description="Helical" evidence="1">
    <location>
        <begin position="201"/>
        <end position="220"/>
    </location>
</feature>
<gene>
    <name evidence="3" type="ORF">JCM16418_621</name>
</gene>
<dbReference type="Pfam" id="PF01569">
    <property type="entry name" value="PAP2"/>
    <property type="match status" value="1"/>
</dbReference>
<comment type="caution">
    <text evidence="3">The sequence shown here is derived from an EMBL/GenBank/DDBJ whole genome shotgun (WGS) entry which is preliminary data.</text>
</comment>
<evidence type="ECO:0000313" key="4">
    <source>
        <dbReference type="Proteomes" id="UP000019364"/>
    </source>
</evidence>
<evidence type="ECO:0000256" key="1">
    <source>
        <dbReference type="SAM" id="Phobius"/>
    </source>
</evidence>
<dbReference type="Gene3D" id="1.20.144.10">
    <property type="entry name" value="Phosphatidic acid phosphatase type 2/haloperoxidase"/>
    <property type="match status" value="2"/>
</dbReference>
<keyword evidence="1" id="KW-0812">Transmembrane</keyword>
<keyword evidence="4" id="KW-1185">Reference proteome</keyword>